<dbReference type="Pfam" id="PF04392">
    <property type="entry name" value="ABC_sub_bind"/>
    <property type="match status" value="1"/>
</dbReference>
<name>A0A1V6LYA5_9BACT</name>
<organism evidence="2 3">
    <name type="scientific">Candidatus Brocadia sapporoensis</name>
    <dbReference type="NCBI Taxonomy" id="392547"/>
    <lineage>
        <taxon>Bacteria</taxon>
        <taxon>Pseudomonadati</taxon>
        <taxon>Planctomycetota</taxon>
        <taxon>Candidatus Brocadiia</taxon>
        <taxon>Candidatus Brocadiales</taxon>
        <taxon>Candidatus Brocadiaceae</taxon>
        <taxon>Candidatus Brocadia</taxon>
    </lineage>
</organism>
<gene>
    <name evidence="2" type="ORF">BIY37_09920</name>
</gene>
<evidence type="ECO:0000313" key="3">
    <source>
        <dbReference type="Proteomes" id="UP000242219"/>
    </source>
</evidence>
<dbReference type="AlphaFoldDB" id="A0A1V6LYA5"/>
<dbReference type="InterPro" id="IPR028082">
    <property type="entry name" value="Peripla_BP_I"/>
</dbReference>
<dbReference type="Proteomes" id="UP000242219">
    <property type="component" value="Unassembled WGS sequence"/>
</dbReference>
<dbReference type="CDD" id="cd06325">
    <property type="entry name" value="PBP1_ABC_unchar_transporter"/>
    <property type="match status" value="1"/>
</dbReference>
<accession>A0A1V6LYA5</accession>
<keyword evidence="1" id="KW-0732">Signal</keyword>
<protein>
    <recommendedName>
        <fullName evidence="4">ABC transporter substrate-binding protein</fullName>
    </recommendedName>
</protein>
<proteinExistence type="predicted"/>
<feature type="signal peptide" evidence="1">
    <location>
        <begin position="1"/>
        <end position="29"/>
    </location>
</feature>
<evidence type="ECO:0000256" key="1">
    <source>
        <dbReference type="SAM" id="SignalP"/>
    </source>
</evidence>
<reference evidence="2 3" key="1">
    <citation type="journal article" date="2016" name="Genome Announc.">
        <title>Draft Genome Sequence of the Anaerobic Ammonium-Oxidizing Bacterium 'Candidatus Brocadia sp. 40'.</title>
        <authorList>
            <person name="Ali M."/>
            <person name="Haroon M.F."/>
            <person name="Narita Y."/>
            <person name="Zhang L."/>
            <person name="Rangel Shaw D."/>
            <person name="Okabe S."/>
            <person name="Saikaly P.E."/>
        </authorList>
    </citation>
    <scope>NUCLEOTIDE SEQUENCE [LARGE SCALE GENOMIC DNA]</scope>
    <source>
        <strain evidence="2 3">40</strain>
    </source>
</reference>
<dbReference type="PANTHER" id="PTHR35271">
    <property type="entry name" value="ABC TRANSPORTER, SUBSTRATE-BINDING LIPOPROTEIN-RELATED"/>
    <property type="match status" value="1"/>
</dbReference>
<dbReference type="EMBL" id="MJUW02000102">
    <property type="protein sequence ID" value="OQD45132.1"/>
    <property type="molecule type" value="Genomic_DNA"/>
</dbReference>
<dbReference type="PANTHER" id="PTHR35271:SF1">
    <property type="entry name" value="ABC TRANSPORTER, SUBSTRATE-BINDING LIPOPROTEIN"/>
    <property type="match status" value="1"/>
</dbReference>
<feature type="chain" id="PRO_5010721540" description="ABC transporter substrate-binding protein" evidence="1">
    <location>
        <begin position="30"/>
        <end position="316"/>
    </location>
</feature>
<sequence length="316" mass="35932">MHRRKMPIIFRVFVTMLSVLCAGIPATLANEYQIAVLAGRNESPYKEVIDGFQKTVTEQKRHVKYSVFVIEGEKEQTAQILDTIKKINPDVIFTVGTTPVVEVIRMFTDIPIIATFILDDSAIKHARNVTGVILSFPAEIQFSWLKKFLPDVRKIGVMYNPAENQENIRSATRVAKTMGLEFKPVEIHSPKDIPAALKILANDIDILWGINDPLVYNSLTAKQILLFSFRNQIPFCGLSSAWVKAGALYSLEYDFYDIGVQCGEKAIKIQQGVEVISVPVSFPRNLRYVLNLRTARRMKVVFQEKYIHDAYQIYDE</sequence>
<dbReference type="SUPFAM" id="SSF53822">
    <property type="entry name" value="Periplasmic binding protein-like I"/>
    <property type="match status" value="1"/>
</dbReference>
<keyword evidence="3" id="KW-1185">Reference proteome</keyword>
<comment type="caution">
    <text evidence="2">The sequence shown here is derived from an EMBL/GenBank/DDBJ whole genome shotgun (WGS) entry which is preliminary data.</text>
</comment>
<evidence type="ECO:0000313" key="2">
    <source>
        <dbReference type="EMBL" id="OQD45132.1"/>
    </source>
</evidence>
<dbReference type="Gene3D" id="3.40.50.2300">
    <property type="match status" value="2"/>
</dbReference>
<dbReference type="InterPro" id="IPR007487">
    <property type="entry name" value="ABC_transpt-TYRBP-like"/>
</dbReference>
<evidence type="ECO:0008006" key="4">
    <source>
        <dbReference type="Google" id="ProtNLM"/>
    </source>
</evidence>